<accession>B0C8R5</accession>
<feature type="chain" id="PRO_5002748031" description="Lipoprotein" evidence="1">
    <location>
        <begin position="39"/>
        <end position="329"/>
    </location>
</feature>
<evidence type="ECO:0008006" key="4">
    <source>
        <dbReference type="Google" id="ProtNLM"/>
    </source>
</evidence>
<dbReference type="Proteomes" id="UP000000268">
    <property type="component" value="Chromosome"/>
</dbReference>
<evidence type="ECO:0000256" key="1">
    <source>
        <dbReference type="SAM" id="SignalP"/>
    </source>
</evidence>
<gene>
    <name evidence="2" type="ordered locus">AM1_6397</name>
</gene>
<evidence type="ECO:0000313" key="2">
    <source>
        <dbReference type="EMBL" id="ABW31327.1"/>
    </source>
</evidence>
<evidence type="ECO:0000313" key="3">
    <source>
        <dbReference type="Proteomes" id="UP000000268"/>
    </source>
</evidence>
<protein>
    <recommendedName>
        <fullName evidence="4">Lipoprotein</fullName>
    </recommendedName>
</protein>
<organism evidence="2 3">
    <name type="scientific">Acaryochloris marina (strain MBIC 11017)</name>
    <dbReference type="NCBI Taxonomy" id="329726"/>
    <lineage>
        <taxon>Bacteria</taxon>
        <taxon>Bacillati</taxon>
        <taxon>Cyanobacteriota</taxon>
        <taxon>Cyanophyceae</taxon>
        <taxon>Acaryochloridales</taxon>
        <taxon>Acaryochloridaceae</taxon>
        <taxon>Acaryochloris</taxon>
    </lineage>
</organism>
<dbReference type="AlphaFoldDB" id="B0C8R5"/>
<keyword evidence="1" id="KW-0732">Signal</keyword>
<sequence>MGTLVPDNNLGLEMNNQKAILKLWIGLGLLSLTSCASASSQGSEFAFSQENWPQRCQQVKKELSQQPAAKITYAPLPKDIAIQSSWKLNWLERQIPVPAMQYTDVFVLQDQDHHTILFIGQIEGENAQVMLGKSPKIEPLVDIFADIADADKTENSPEGTALTQKLFGGPVSMEKLTDLGYRHTLADLTCNQANWQKEVPIALALIFKGIATSIGPNTSAYDLNQGVLLGSKSESQDKWWFQWNGEQQYMYVMLTLPNGHQHGDLGFALGQKDWPVAPNAPVWLGQLETAISNPTRQNWQTLQLALKKAKMSEKSIEKIEALIESSPEG</sequence>
<keyword evidence="3" id="KW-1185">Reference proteome</keyword>
<feature type="signal peptide" evidence="1">
    <location>
        <begin position="1"/>
        <end position="38"/>
    </location>
</feature>
<reference evidence="2 3" key="1">
    <citation type="journal article" date="2008" name="Proc. Natl. Acad. Sci. U.S.A.">
        <title>Niche adaptation and genome expansion in the chlorophyll d-producing cyanobacterium Acaryochloris marina.</title>
        <authorList>
            <person name="Swingley W.D."/>
            <person name="Chen M."/>
            <person name="Cheung P.C."/>
            <person name="Conrad A.L."/>
            <person name="Dejesa L.C."/>
            <person name="Hao J."/>
            <person name="Honchak B.M."/>
            <person name="Karbach L.E."/>
            <person name="Kurdoglu A."/>
            <person name="Lahiri S."/>
            <person name="Mastrian S.D."/>
            <person name="Miyashita H."/>
            <person name="Page L."/>
            <person name="Ramakrishna P."/>
            <person name="Satoh S."/>
            <person name="Sattley W.M."/>
            <person name="Shimada Y."/>
            <person name="Taylor H.L."/>
            <person name="Tomo T."/>
            <person name="Tsuchiya T."/>
            <person name="Wang Z.T."/>
            <person name="Raymond J."/>
            <person name="Mimuro M."/>
            <person name="Blankenship R.E."/>
            <person name="Touchman J.W."/>
        </authorList>
    </citation>
    <scope>NUCLEOTIDE SEQUENCE [LARGE SCALE GENOMIC DNA]</scope>
    <source>
        <strain evidence="3">MBIC 11017</strain>
    </source>
</reference>
<dbReference type="KEGG" id="amr:AM1_6397"/>
<dbReference type="EMBL" id="CP000828">
    <property type="protein sequence ID" value="ABW31327.1"/>
    <property type="molecule type" value="Genomic_DNA"/>
</dbReference>
<dbReference type="HOGENOM" id="CLU_843646_0_0_3"/>
<proteinExistence type="predicted"/>
<dbReference type="RefSeq" id="WP_012166501.1">
    <property type="nucleotide sequence ID" value="NC_009925.1"/>
</dbReference>
<name>B0C8R5_ACAM1</name>